<dbReference type="Gene3D" id="3.40.50.12780">
    <property type="entry name" value="N-terminal domain of ligase-like"/>
    <property type="match status" value="1"/>
</dbReference>
<reference evidence="1 2" key="1">
    <citation type="submission" date="2019-07" db="EMBL/GenBank/DDBJ databases">
        <title>complete genome sequencing of Ornithinimicrobium sp. H23M54.</title>
        <authorList>
            <person name="Bae J.-W."/>
            <person name="Lee S.-Y."/>
        </authorList>
    </citation>
    <scope>NUCLEOTIDE SEQUENCE [LARGE SCALE GENOMIC DNA]</scope>
    <source>
        <strain evidence="1 2">H23M54</strain>
    </source>
</reference>
<dbReference type="RefSeq" id="WP_143783925.1">
    <property type="nucleotide sequence ID" value="NZ_CP041616.1"/>
</dbReference>
<organism evidence="1 2">
    <name type="scientific">Ornithinimicrobium ciconiae</name>
    <dbReference type="NCBI Taxonomy" id="2594265"/>
    <lineage>
        <taxon>Bacteria</taxon>
        <taxon>Bacillati</taxon>
        <taxon>Actinomycetota</taxon>
        <taxon>Actinomycetes</taxon>
        <taxon>Micrococcales</taxon>
        <taxon>Ornithinimicrobiaceae</taxon>
        <taxon>Ornithinimicrobium</taxon>
    </lineage>
</organism>
<dbReference type="KEGG" id="orz:FNH13_13690"/>
<keyword evidence="2" id="KW-1185">Reference proteome</keyword>
<dbReference type="SUPFAM" id="SSF56801">
    <property type="entry name" value="Acetyl-CoA synthetase-like"/>
    <property type="match status" value="1"/>
</dbReference>
<dbReference type="AlphaFoldDB" id="A0A516GD13"/>
<sequence length="241" mass="25944">MLTPHQALTDLVREDPTRPAVTFYDDTPGPTQGERIEISRRVLDNWVAKAANALQEGLDVQRGSVVLLDLPSPHWRACYWALAVWAVGATLTLDPHEGADVLITTTPDSPTAEDADEVVAVTLAALAREYVGDLRSGVMDEAKEVSSFGDGFSPWDEPEEDDAALVHEGTRTSYGELFAPFADADHRWPPGSRVLVTSDSAHDLLQHLLHALVAGSSLVLVRGSGADDDGRLASEGVTLRT</sequence>
<evidence type="ECO:0000313" key="2">
    <source>
        <dbReference type="Proteomes" id="UP000315395"/>
    </source>
</evidence>
<name>A0A516GD13_9MICO</name>
<accession>A0A516GD13</accession>
<dbReference type="InterPro" id="IPR017523">
    <property type="entry name" value="Rv3268"/>
</dbReference>
<dbReference type="Proteomes" id="UP000315395">
    <property type="component" value="Chromosome"/>
</dbReference>
<evidence type="ECO:0000313" key="1">
    <source>
        <dbReference type="EMBL" id="QDO89250.1"/>
    </source>
</evidence>
<gene>
    <name evidence="1" type="ORF">FNH13_13690</name>
</gene>
<dbReference type="NCBIfam" id="TIGR03089">
    <property type="entry name" value="TIGR03089 family protein"/>
    <property type="match status" value="1"/>
</dbReference>
<dbReference type="OrthoDB" id="3396763at2"/>
<dbReference type="EMBL" id="CP041616">
    <property type="protein sequence ID" value="QDO89250.1"/>
    <property type="molecule type" value="Genomic_DNA"/>
</dbReference>
<dbReference type="InterPro" id="IPR042099">
    <property type="entry name" value="ANL_N_sf"/>
</dbReference>
<protein>
    <submittedName>
        <fullName evidence="1">TIGR03089 family protein</fullName>
    </submittedName>
</protein>
<proteinExistence type="predicted"/>